<dbReference type="OrthoDB" id="5580261at2759"/>
<reference evidence="3" key="1">
    <citation type="journal article" date="2018" name="Nat. Microbiol.">
        <title>Leveraging single-cell genomics to expand the fungal tree of life.</title>
        <authorList>
            <person name="Ahrendt S.R."/>
            <person name="Quandt C.A."/>
            <person name="Ciobanu D."/>
            <person name="Clum A."/>
            <person name="Salamov A."/>
            <person name="Andreopoulos B."/>
            <person name="Cheng J.F."/>
            <person name="Woyke T."/>
            <person name="Pelin A."/>
            <person name="Henrissat B."/>
            <person name="Reynolds N.K."/>
            <person name="Benny G.L."/>
            <person name="Smith M.E."/>
            <person name="James T.Y."/>
            <person name="Grigoriev I.V."/>
        </authorList>
    </citation>
    <scope>NUCLEOTIDE SEQUENCE [LARGE SCALE GENOMIC DNA]</scope>
    <source>
        <strain evidence="3">ATCC 52028</strain>
    </source>
</reference>
<protein>
    <submittedName>
        <fullName evidence="2">Uncharacterized protein</fullName>
    </submittedName>
</protein>
<dbReference type="AlphaFoldDB" id="A0A4V1IU17"/>
<keyword evidence="3" id="KW-1185">Reference proteome</keyword>
<dbReference type="EMBL" id="ML014333">
    <property type="protein sequence ID" value="RKO98997.1"/>
    <property type="molecule type" value="Genomic_DNA"/>
</dbReference>
<gene>
    <name evidence="2" type="ORF">CXG81DRAFT_20865</name>
</gene>
<name>A0A4V1IU17_9FUNG</name>
<dbReference type="Proteomes" id="UP000274922">
    <property type="component" value="Unassembled WGS sequence"/>
</dbReference>
<dbReference type="InterPro" id="IPR018811">
    <property type="entry name" value="MRX11"/>
</dbReference>
<sequence length="281" mass="31288">MARVSPQAIHLPPVWHRHRHQPPWPDTAPRRAQLLWKRDAGSRALVDPPGRVLNGPVPGAPTPPHPTNSSSSSTAWSRFRTRFRSAPGSFAIAFAVLHELTAILPLPLVYYLLSVTDALGWVGHAGSAETLSVWIPDGWEEEARRRMTYWSRYFGADVPAKEALEGKAFDDAGREDASLPVLKSSEPDFQESTWITRDGAVRDMIATYLIVKAAMPLRIAASLYLTPWMARYVALFGKALSCHRMHLTHVLFGFVFNHDSASHIYGVLYVVAAANLRLLHL</sequence>
<dbReference type="GO" id="GO:0005739">
    <property type="term" value="C:mitochondrion"/>
    <property type="evidence" value="ECO:0007669"/>
    <property type="project" value="TreeGrafter"/>
</dbReference>
<dbReference type="Pfam" id="PF10306">
    <property type="entry name" value="FLILHELTA"/>
    <property type="match status" value="1"/>
</dbReference>
<dbReference type="PANTHER" id="PTHR28002">
    <property type="entry name" value="MIOREX COMPLEX COMPONENT 11"/>
    <property type="match status" value="1"/>
</dbReference>
<dbReference type="PANTHER" id="PTHR28002:SF1">
    <property type="entry name" value="MIOREX COMPLEX COMPONENT 11"/>
    <property type="match status" value="1"/>
</dbReference>
<proteinExistence type="predicted"/>
<dbReference type="STRING" id="1555241.A0A4V1IU17"/>
<feature type="region of interest" description="Disordered" evidence="1">
    <location>
        <begin position="45"/>
        <end position="73"/>
    </location>
</feature>
<organism evidence="2 3">
    <name type="scientific">Caulochytrium protostelioides</name>
    <dbReference type="NCBI Taxonomy" id="1555241"/>
    <lineage>
        <taxon>Eukaryota</taxon>
        <taxon>Fungi</taxon>
        <taxon>Fungi incertae sedis</taxon>
        <taxon>Chytridiomycota</taxon>
        <taxon>Chytridiomycota incertae sedis</taxon>
        <taxon>Chytridiomycetes</taxon>
        <taxon>Caulochytriales</taxon>
        <taxon>Caulochytriaceae</taxon>
        <taxon>Caulochytrium</taxon>
    </lineage>
</organism>
<evidence type="ECO:0000313" key="2">
    <source>
        <dbReference type="EMBL" id="RKO98997.1"/>
    </source>
</evidence>
<evidence type="ECO:0000313" key="3">
    <source>
        <dbReference type="Proteomes" id="UP000274922"/>
    </source>
</evidence>
<evidence type="ECO:0000256" key="1">
    <source>
        <dbReference type="SAM" id="MobiDB-lite"/>
    </source>
</evidence>
<accession>A0A4V1IU17</accession>